<keyword evidence="5" id="KW-0808">Transferase</keyword>
<feature type="domain" description="PglD N-terminal" evidence="4">
    <location>
        <begin position="3"/>
        <end position="79"/>
    </location>
</feature>
<dbReference type="InterPro" id="IPR041561">
    <property type="entry name" value="PglD_N"/>
</dbReference>
<dbReference type="Gene3D" id="2.160.10.10">
    <property type="entry name" value="Hexapeptide repeat proteins"/>
    <property type="match status" value="1"/>
</dbReference>
<dbReference type="InterPro" id="IPR011004">
    <property type="entry name" value="Trimer_LpxA-like_sf"/>
</dbReference>
<dbReference type="Pfam" id="PF17836">
    <property type="entry name" value="PglD_N"/>
    <property type="match status" value="1"/>
</dbReference>
<dbReference type="CDD" id="cd03360">
    <property type="entry name" value="LbH_AT_putative"/>
    <property type="match status" value="1"/>
</dbReference>
<reference evidence="5 6" key="1">
    <citation type="submission" date="2019-10" db="EMBL/GenBank/DDBJ databases">
        <title>Extracellular Electron Transfer in a Candidatus Methanoperedens spp. Enrichment Culture.</title>
        <authorList>
            <person name="Berger S."/>
            <person name="Rangel Shaw D."/>
            <person name="Berben T."/>
            <person name="In 'T Zandt M."/>
            <person name="Frank J."/>
            <person name="Reimann J."/>
            <person name="Jetten M.S.M."/>
            <person name="Welte C.U."/>
        </authorList>
    </citation>
    <scope>NUCLEOTIDE SEQUENCE [LARGE SCALE GENOMIC DNA]</scope>
    <source>
        <strain evidence="5">SB12</strain>
    </source>
</reference>
<comment type="caution">
    <text evidence="5">The sequence shown here is derived from an EMBL/GenBank/DDBJ whole genome shotgun (WGS) entry which is preliminary data.</text>
</comment>
<organism evidence="5 6">
    <name type="scientific">Leptonema illini</name>
    <dbReference type="NCBI Taxonomy" id="183"/>
    <lineage>
        <taxon>Bacteria</taxon>
        <taxon>Pseudomonadati</taxon>
        <taxon>Spirochaetota</taxon>
        <taxon>Spirochaetia</taxon>
        <taxon>Leptospirales</taxon>
        <taxon>Leptospiraceae</taxon>
        <taxon>Leptonema</taxon>
    </lineage>
</organism>
<dbReference type="InterPro" id="IPR050179">
    <property type="entry name" value="Trans_hexapeptide_repeat"/>
</dbReference>
<feature type="active site" description="Proton acceptor" evidence="2">
    <location>
        <position position="138"/>
    </location>
</feature>
<proteinExistence type="inferred from homology"/>
<dbReference type="PANTHER" id="PTHR43300">
    <property type="entry name" value="ACETYLTRANSFERASE"/>
    <property type="match status" value="1"/>
</dbReference>
<dbReference type="SUPFAM" id="SSF51161">
    <property type="entry name" value="Trimeric LpxA-like enzymes"/>
    <property type="match status" value="1"/>
</dbReference>
<feature type="binding site" evidence="3">
    <location>
        <position position="147"/>
    </location>
    <ligand>
        <name>acetyl-CoA</name>
        <dbReference type="ChEBI" id="CHEBI:57288"/>
    </ligand>
</feature>
<evidence type="ECO:0000256" key="3">
    <source>
        <dbReference type="PIRSR" id="PIRSR620019-2"/>
    </source>
</evidence>
<accession>A0A833LZH1</accession>
<feature type="binding site" evidence="3">
    <location>
        <position position="68"/>
    </location>
    <ligand>
        <name>substrate</name>
    </ligand>
</feature>
<sequence>MEQILLIGGGGHCKSCIDVIETQGVYQIAGIIDRKHLVGKTVLGYRIIDTDDNLHNYVGIKNALISVGQLKNALLRRDLYHMCEAAGFSMPPIISPFAYVSKHAAVGFGTIVMHHAFINAEAKVGNNCIINTKAIIEHDAIVGDNCHISTAAVINGGTVVSEGTFFGSNATSKEQIEIGGFVKAGSLAK</sequence>
<dbReference type="InterPro" id="IPR020019">
    <property type="entry name" value="AcTrfase_PglD-like"/>
</dbReference>
<dbReference type="AlphaFoldDB" id="A0A833LZH1"/>
<protein>
    <submittedName>
        <fullName evidence="5">Acetyltransferase</fullName>
    </submittedName>
</protein>
<evidence type="ECO:0000256" key="2">
    <source>
        <dbReference type="PIRSR" id="PIRSR620019-1"/>
    </source>
</evidence>
<evidence type="ECO:0000259" key="4">
    <source>
        <dbReference type="Pfam" id="PF17836"/>
    </source>
</evidence>
<name>A0A833LZH1_9LEPT</name>
<dbReference type="Proteomes" id="UP000460298">
    <property type="component" value="Unassembled WGS sequence"/>
</dbReference>
<evidence type="ECO:0000313" key="5">
    <source>
        <dbReference type="EMBL" id="KAB2933642.1"/>
    </source>
</evidence>
<comment type="similarity">
    <text evidence="1">Belongs to the transferase hexapeptide repeat family.</text>
</comment>
<gene>
    <name evidence="5" type="ORF">F9K24_07310</name>
</gene>
<evidence type="ECO:0000313" key="6">
    <source>
        <dbReference type="Proteomes" id="UP000460298"/>
    </source>
</evidence>
<evidence type="ECO:0000256" key="1">
    <source>
        <dbReference type="ARBA" id="ARBA00007274"/>
    </source>
</evidence>
<dbReference type="PANTHER" id="PTHR43300:SF7">
    <property type="entry name" value="UDP-N-ACETYLBACILLOSAMINE N-ACETYLTRANSFERASE"/>
    <property type="match status" value="1"/>
</dbReference>
<dbReference type="EMBL" id="WBUI01000005">
    <property type="protein sequence ID" value="KAB2933642.1"/>
    <property type="molecule type" value="Genomic_DNA"/>
</dbReference>
<dbReference type="Gene3D" id="3.40.50.20">
    <property type="match status" value="1"/>
</dbReference>
<feature type="site" description="Increases basicity of active site His" evidence="2">
    <location>
        <position position="139"/>
    </location>
</feature>
<dbReference type="GO" id="GO:0016740">
    <property type="term" value="F:transferase activity"/>
    <property type="evidence" value="ECO:0007669"/>
    <property type="project" value="UniProtKB-KW"/>
</dbReference>